<protein>
    <recommendedName>
        <fullName evidence="12">2-dehydro-3-deoxygluconokinase</fullName>
        <ecNumber evidence="11">2.7.1.45</ecNumber>
    </recommendedName>
    <alternativeName>
        <fullName evidence="13">2-keto-3-deoxygluconokinase</fullName>
    </alternativeName>
    <alternativeName>
        <fullName evidence="14">3-deoxy-2-oxo-D-gluconate kinase</fullName>
    </alternativeName>
    <alternativeName>
        <fullName evidence="8">KDG kinase</fullName>
    </alternativeName>
</protein>
<dbReference type="Proteomes" id="UP000326687">
    <property type="component" value="Unassembled WGS sequence"/>
</dbReference>
<dbReference type="InterPro" id="IPR029056">
    <property type="entry name" value="Ribokinase-like"/>
</dbReference>
<evidence type="ECO:0000259" key="15">
    <source>
        <dbReference type="Pfam" id="PF00294"/>
    </source>
</evidence>
<dbReference type="FunFam" id="3.40.1190.20:FF:000011">
    <property type="entry name" value="2-dehydro-3-deoxygluconokinase, putative"/>
    <property type="match status" value="1"/>
</dbReference>
<dbReference type="InterPro" id="IPR011611">
    <property type="entry name" value="PfkB_dom"/>
</dbReference>
<dbReference type="InterPro" id="IPR050306">
    <property type="entry name" value="PfkB_Carbo_kinase"/>
</dbReference>
<dbReference type="GO" id="GO:0008673">
    <property type="term" value="F:2-dehydro-3-deoxygluconokinase activity"/>
    <property type="evidence" value="ECO:0007669"/>
    <property type="project" value="UniProtKB-EC"/>
</dbReference>
<reference evidence="16 17" key="1">
    <citation type="submission" date="2019-09" db="EMBL/GenBank/DDBJ databases">
        <title>Vibrio Fortis S7-72.</title>
        <authorList>
            <person name="Das S.K."/>
        </authorList>
    </citation>
    <scope>NUCLEOTIDE SEQUENCE [LARGE SCALE GENOMIC DNA]</scope>
    <source>
        <strain evidence="16 17">S7-72</strain>
    </source>
</reference>
<dbReference type="CDD" id="cd01166">
    <property type="entry name" value="KdgK"/>
    <property type="match status" value="1"/>
</dbReference>
<comment type="caution">
    <text evidence="16">The sequence shown here is derived from an EMBL/GenBank/DDBJ whole genome shotgun (WGS) entry which is preliminary data.</text>
</comment>
<evidence type="ECO:0000313" key="16">
    <source>
        <dbReference type="EMBL" id="KAB0303278.1"/>
    </source>
</evidence>
<evidence type="ECO:0000256" key="14">
    <source>
        <dbReference type="ARBA" id="ARBA00080545"/>
    </source>
</evidence>
<dbReference type="GO" id="GO:0042840">
    <property type="term" value="P:D-glucuronate catabolic process"/>
    <property type="evidence" value="ECO:0007669"/>
    <property type="project" value="TreeGrafter"/>
</dbReference>
<dbReference type="GO" id="GO:0006974">
    <property type="term" value="P:DNA damage response"/>
    <property type="evidence" value="ECO:0007669"/>
    <property type="project" value="TreeGrafter"/>
</dbReference>
<evidence type="ECO:0000256" key="4">
    <source>
        <dbReference type="ARBA" id="ARBA00022777"/>
    </source>
</evidence>
<comment type="catalytic activity">
    <reaction evidence="9">
        <text>2-dehydro-3-deoxy-D-gluconate + ATP = 2-dehydro-3-deoxy-6-phospho-D-gluconate + ADP + H(+)</text>
        <dbReference type="Rhea" id="RHEA:14797"/>
        <dbReference type="ChEBI" id="CHEBI:15378"/>
        <dbReference type="ChEBI" id="CHEBI:30616"/>
        <dbReference type="ChEBI" id="CHEBI:57569"/>
        <dbReference type="ChEBI" id="CHEBI:57990"/>
        <dbReference type="ChEBI" id="CHEBI:456216"/>
        <dbReference type="EC" id="2.7.1.45"/>
    </reaction>
</comment>
<dbReference type="GO" id="GO:0005829">
    <property type="term" value="C:cytosol"/>
    <property type="evidence" value="ECO:0007669"/>
    <property type="project" value="TreeGrafter"/>
</dbReference>
<dbReference type="RefSeq" id="WP_150894035.1">
    <property type="nucleotide sequence ID" value="NZ_VXDD01000001.1"/>
</dbReference>
<comment type="pathway">
    <text evidence="7">Carbohydrate acid metabolism; 2-dehydro-3-deoxy-D-gluconate degradation; D-glyceraldehyde 3-phosphate and pyruvate from 2-dehydro-3-deoxy-D-gluconate: step 1/2.</text>
</comment>
<evidence type="ECO:0000256" key="7">
    <source>
        <dbReference type="ARBA" id="ARBA00043951"/>
    </source>
</evidence>
<evidence type="ECO:0000256" key="5">
    <source>
        <dbReference type="ARBA" id="ARBA00022840"/>
    </source>
</evidence>
<dbReference type="Pfam" id="PF00294">
    <property type="entry name" value="PfkB"/>
    <property type="match status" value="1"/>
</dbReference>
<evidence type="ECO:0000256" key="13">
    <source>
        <dbReference type="ARBA" id="ARBA00075711"/>
    </source>
</evidence>
<dbReference type="GO" id="GO:0019698">
    <property type="term" value="P:D-galacturonate catabolic process"/>
    <property type="evidence" value="ECO:0007669"/>
    <property type="project" value="TreeGrafter"/>
</dbReference>
<dbReference type="PROSITE" id="PS00584">
    <property type="entry name" value="PFKB_KINASES_2"/>
    <property type="match status" value="1"/>
</dbReference>
<evidence type="ECO:0000256" key="3">
    <source>
        <dbReference type="ARBA" id="ARBA00022741"/>
    </source>
</evidence>
<keyword evidence="4 16" id="KW-0418">Kinase</keyword>
<accession>A0A5N3S8W5</accession>
<gene>
    <name evidence="16" type="ORF">F2Z80_04570</name>
</gene>
<evidence type="ECO:0000256" key="6">
    <source>
        <dbReference type="ARBA" id="ARBA00023277"/>
    </source>
</evidence>
<dbReference type="AlphaFoldDB" id="A0A5N3S8W5"/>
<keyword evidence="5" id="KW-0067">ATP-binding</keyword>
<keyword evidence="2" id="KW-0808">Transferase</keyword>
<evidence type="ECO:0000256" key="8">
    <source>
        <dbReference type="ARBA" id="ARBA00044254"/>
    </source>
</evidence>
<comment type="function">
    <text evidence="10">Catalyzes the phosphorylation of 2-keto-3-deoxygluconate (KDG) to produce 2-keto-3-deoxy-6-phosphogluconate (KDPG).</text>
</comment>
<dbReference type="InterPro" id="IPR002173">
    <property type="entry name" value="Carboh/pur_kinase_PfkB_CS"/>
</dbReference>
<evidence type="ECO:0000256" key="9">
    <source>
        <dbReference type="ARBA" id="ARBA00050729"/>
    </source>
</evidence>
<proteinExistence type="inferred from homology"/>
<sequence length="308" mass="34179">MKKVGFLGECMIELSGQAFGKMNQSYGGDTLNSAIYLNRLQPNLNPYYLTSVGSDSLSEKLVRLWEEEGINTSSVLVDAQHSTGLYQISVDQCGERTFSYWRQNSAASNLMKHPDFRTVAETIDQLDILYLSGISIAILPEEDKVALVSTLQEAKQKGVTLVFDSNYRARLWETPEQAQHWYKQVLPLCSYALITFDDEMLLWCDEELDDAVSRITALGVDKFVLKLGSEGCVFYEHGNKTLIPTKPIDNVVDTTSAGDSFNAGFLCGIANGLPYTECCQIGNQLAGIVIQYPGAIIPKSQTDKLIRD</sequence>
<feature type="domain" description="Carbohydrate kinase PfkB" evidence="15">
    <location>
        <begin position="1"/>
        <end position="299"/>
    </location>
</feature>
<dbReference type="Gene3D" id="3.40.1190.20">
    <property type="match status" value="1"/>
</dbReference>
<dbReference type="PANTHER" id="PTHR43085:SF15">
    <property type="entry name" value="2-DEHYDRO-3-DEOXYGLUCONOKINASE"/>
    <property type="match status" value="1"/>
</dbReference>
<organism evidence="16 17">
    <name type="scientific">Vibrio fortis</name>
    <dbReference type="NCBI Taxonomy" id="212667"/>
    <lineage>
        <taxon>Bacteria</taxon>
        <taxon>Pseudomonadati</taxon>
        <taxon>Pseudomonadota</taxon>
        <taxon>Gammaproteobacteria</taxon>
        <taxon>Vibrionales</taxon>
        <taxon>Vibrionaceae</taxon>
        <taxon>Vibrio</taxon>
    </lineage>
</organism>
<evidence type="ECO:0000256" key="11">
    <source>
        <dbReference type="ARBA" id="ARBA00066369"/>
    </source>
</evidence>
<keyword evidence="6" id="KW-0119">Carbohydrate metabolism</keyword>
<dbReference type="EMBL" id="VXDD01000001">
    <property type="protein sequence ID" value="KAB0303278.1"/>
    <property type="molecule type" value="Genomic_DNA"/>
</dbReference>
<evidence type="ECO:0000313" key="17">
    <source>
        <dbReference type="Proteomes" id="UP000326687"/>
    </source>
</evidence>
<dbReference type="EC" id="2.7.1.45" evidence="11"/>
<comment type="similarity">
    <text evidence="1">Belongs to the carbohydrate kinase PfkB family.</text>
</comment>
<dbReference type="GO" id="GO:0005524">
    <property type="term" value="F:ATP binding"/>
    <property type="evidence" value="ECO:0007669"/>
    <property type="project" value="UniProtKB-KW"/>
</dbReference>
<keyword evidence="3" id="KW-0547">Nucleotide-binding</keyword>
<evidence type="ECO:0000256" key="12">
    <source>
        <dbReference type="ARBA" id="ARBA00067931"/>
    </source>
</evidence>
<name>A0A5N3S8W5_9VIBR</name>
<evidence type="ECO:0000256" key="1">
    <source>
        <dbReference type="ARBA" id="ARBA00010688"/>
    </source>
</evidence>
<evidence type="ECO:0000256" key="2">
    <source>
        <dbReference type="ARBA" id="ARBA00022679"/>
    </source>
</evidence>
<dbReference type="PANTHER" id="PTHR43085">
    <property type="entry name" value="HEXOKINASE FAMILY MEMBER"/>
    <property type="match status" value="1"/>
</dbReference>
<dbReference type="SUPFAM" id="SSF53613">
    <property type="entry name" value="Ribokinase-like"/>
    <property type="match status" value="1"/>
</dbReference>
<evidence type="ECO:0000256" key="10">
    <source>
        <dbReference type="ARBA" id="ARBA00054997"/>
    </source>
</evidence>